<proteinExistence type="predicted"/>
<reference evidence="3" key="1">
    <citation type="submission" date="2020-03" db="EMBL/GenBank/DDBJ databases">
        <title>Studies in the Genomics of Life Span.</title>
        <authorList>
            <person name="Glass D."/>
        </authorList>
    </citation>
    <scope>NUCLEOTIDE SEQUENCE</scope>
    <source>
        <strain evidence="3">LTLLF</strain>
        <tissue evidence="3">Muscle</tissue>
    </source>
</reference>
<feature type="region of interest" description="Disordered" evidence="2">
    <location>
        <begin position="120"/>
        <end position="156"/>
    </location>
</feature>
<dbReference type="EMBL" id="JAATJU010024222">
    <property type="protein sequence ID" value="KAH0506085.1"/>
    <property type="molecule type" value="Genomic_DNA"/>
</dbReference>
<evidence type="ECO:0000313" key="3">
    <source>
        <dbReference type="EMBL" id="KAH0506085.1"/>
    </source>
</evidence>
<evidence type="ECO:0000256" key="2">
    <source>
        <dbReference type="SAM" id="MobiDB-lite"/>
    </source>
</evidence>
<name>A0A8J6G797_MICOH</name>
<accession>A0A8J6G797</accession>
<dbReference type="PANTHER" id="PTHR18939">
    <property type="entry name" value="RIBOSOME BINDING PROTEIN-1"/>
    <property type="match status" value="1"/>
</dbReference>
<dbReference type="GO" id="GO:0005789">
    <property type="term" value="C:endoplasmic reticulum membrane"/>
    <property type="evidence" value="ECO:0007669"/>
    <property type="project" value="TreeGrafter"/>
</dbReference>
<dbReference type="PANTHER" id="PTHR18939:SF4">
    <property type="entry name" value="RIBOSOME-BINDING PROTEIN 1"/>
    <property type="match status" value="1"/>
</dbReference>
<comment type="caution">
    <text evidence="3">The sequence shown here is derived from an EMBL/GenBank/DDBJ whole genome shotgun (WGS) entry which is preliminary data.</text>
</comment>
<evidence type="ECO:0000256" key="1">
    <source>
        <dbReference type="SAM" id="Coils"/>
    </source>
</evidence>
<keyword evidence="1" id="KW-0175">Coiled coil</keyword>
<gene>
    <name evidence="3" type="ORF">LTLLF_174855</name>
</gene>
<feature type="region of interest" description="Disordered" evidence="2">
    <location>
        <begin position="1"/>
        <end position="33"/>
    </location>
</feature>
<feature type="coiled-coil region" evidence="1">
    <location>
        <begin position="68"/>
        <end position="95"/>
    </location>
</feature>
<sequence length="156" mass="16861">MVQSQEAPKQETPTKKSGSKRKGEPGTPDCDSPLFLPYKTIISIVGSMVFNEREARLVRSSLRRLGLLEDKEKLLATEQEDAAVAKSKLRELNKEVASETAIAAAGEAKVKKRLVAREQESQRCQLPGPCEGGAAAVEPDPDSSGAAGKRPRHVCH</sequence>
<dbReference type="AlphaFoldDB" id="A0A8J6G797"/>
<dbReference type="InterPro" id="IPR040248">
    <property type="entry name" value="RRBP1"/>
</dbReference>
<protein>
    <submittedName>
        <fullName evidence="3">Ribosome-binding protein 1</fullName>
    </submittedName>
</protein>
<dbReference type="Proteomes" id="UP000710432">
    <property type="component" value="Unassembled WGS sequence"/>
</dbReference>
<organism evidence="3 4">
    <name type="scientific">Microtus ochrogaster</name>
    <name type="common">Prairie vole</name>
    <dbReference type="NCBI Taxonomy" id="79684"/>
    <lineage>
        <taxon>Eukaryota</taxon>
        <taxon>Metazoa</taxon>
        <taxon>Chordata</taxon>
        <taxon>Craniata</taxon>
        <taxon>Vertebrata</taxon>
        <taxon>Euteleostomi</taxon>
        <taxon>Mammalia</taxon>
        <taxon>Eutheria</taxon>
        <taxon>Euarchontoglires</taxon>
        <taxon>Glires</taxon>
        <taxon>Rodentia</taxon>
        <taxon>Myomorpha</taxon>
        <taxon>Muroidea</taxon>
        <taxon>Cricetidae</taxon>
        <taxon>Arvicolinae</taxon>
        <taxon>Microtus</taxon>
    </lineage>
</organism>
<evidence type="ECO:0000313" key="4">
    <source>
        <dbReference type="Proteomes" id="UP000710432"/>
    </source>
</evidence>